<feature type="domain" description="Fe/B12 periplasmic-binding" evidence="5">
    <location>
        <begin position="67"/>
        <end position="128"/>
    </location>
</feature>
<dbReference type="EMBL" id="WTUZ01000034">
    <property type="protein sequence ID" value="MZQ85700.1"/>
    <property type="molecule type" value="Genomic_DNA"/>
</dbReference>
<evidence type="ECO:0000313" key="6">
    <source>
        <dbReference type="EMBL" id="MZQ85700.1"/>
    </source>
</evidence>
<dbReference type="SUPFAM" id="SSF53807">
    <property type="entry name" value="Helical backbone' metal receptor"/>
    <property type="match status" value="1"/>
</dbReference>
<evidence type="ECO:0000256" key="2">
    <source>
        <dbReference type="ARBA" id="ARBA00008814"/>
    </source>
</evidence>
<keyword evidence="3" id="KW-0813">Transport</keyword>
<sequence>MFLKKSQFTRNGKPYTYYKIVSTYKDESGRNRHKLVKHLGKLSDEEAEKVRRVLKGQGKLPIDKSGAIDSGKQLVEISMETLPKYANVDYIFICMNDGTTEAQVKEILDSPIWKTLPAVKNNKVHMLDYKTYLHYDPISILGQADLIADMLVKNAK</sequence>
<accession>A0A6L8V8W9</accession>
<keyword evidence="4" id="KW-0732">Signal</keyword>
<keyword evidence="7" id="KW-1185">Reference proteome</keyword>
<reference evidence="6 7" key="1">
    <citation type="submission" date="2019-12" db="EMBL/GenBank/DDBJ databases">
        <title>Paenibacillus sp. nov. sp. isolated from soil.</title>
        <authorList>
            <person name="Kim J."/>
            <person name="Jeong S.E."/>
            <person name="Jung H.S."/>
            <person name="Jeon C.O."/>
        </authorList>
    </citation>
    <scope>NUCLEOTIDE SEQUENCE [LARGE SCALE GENOMIC DNA]</scope>
    <source>
        <strain evidence="6 7">5J-6</strain>
    </source>
</reference>
<dbReference type="Gene3D" id="3.40.50.1980">
    <property type="entry name" value="Nitrogenase molybdenum iron protein domain"/>
    <property type="match status" value="1"/>
</dbReference>
<comment type="caution">
    <text evidence="6">The sequence shown here is derived from an EMBL/GenBank/DDBJ whole genome shotgun (WGS) entry which is preliminary data.</text>
</comment>
<gene>
    <name evidence="6" type="ORF">GQF01_26710</name>
</gene>
<dbReference type="RefSeq" id="WP_161410027.1">
    <property type="nucleotide sequence ID" value="NZ_WTUZ01000034.1"/>
</dbReference>
<proteinExistence type="inferred from homology"/>
<evidence type="ECO:0000256" key="4">
    <source>
        <dbReference type="ARBA" id="ARBA00022729"/>
    </source>
</evidence>
<protein>
    <submittedName>
        <fullName evidence="6">ABC transporter substrate-binding protein</fullName>
    </submittedName>
</protein>
<evidence type="ECO:0000313" key="7">
    <source>
        <dbReference type="Proteomes" id="UP000481087"/>
    </source>
</evidence>
<dbReference type="GO" id="GO:1901678">
    <property type="term" value="P:iron coordination entity transport"/>
    <property type="evidence" value="ECO:0007669"/>
    <property type="project" value="UniProtKB-ARBA"/>
</dbReference>
<dbReference type="GO" id="GO:0030288">
    <property type="term" value="C:outer membrane-bounded periplasmic space"/>
    <property type="evidence" value="ECO:0007669"/>
    <property type="project" value="TreeGrafter"/>
</dbReference>
<dbReference type="InterPro" id="IPR051313">
    <property type="entry name" value="Bact_iron-sidero_bind"/>
</dbReference>
<organism evidence="6 7">
    <name type="scientific">Paenibacillus silvestris</name>
    <dbReference type="NCBI Taxonomy" id="2606219"/>
    <lineage>
        <taxon>Bacteria</taxon>
        <taxon>Bacillati</taxon>
        <taxon>Bacillota</taxon>
        <taxon>Bacilli</taxon>
        <taxon>Bacillales</taxon>
        <taxon>Paenibacillaceae</taxon>
        <taxon>Paenibacillus</taxon>
    </lineage>
</organism>
<dbReference type="AlphaFoldDB" id="A0A6L8V8W9"/>
<dbReference type="Proteomes" id="UP000481087">
    <property type="component" value="Unassembled WGS sequence"/>
</dbReference>
<comment type="similarity">
    <text evidence="2">Belongs to the bacterial solute-binding protein 8 family.</text>
</comment>
<comment type="subcellular location">
    <subcellularLocation>
        <location evidence="1">Cell envelope</location>
    </subcellularLocation>
</comment>
<dbReference type="PANTHER" id="PTHR30532">
    <property type="entry name" value="IRON III DICITRATE-BINDING PERIPLASMIC PROTEIN"/>
    <property type="match status" value="1"/>
</dbReference>
<dbReference type="PANTHER" id="PTHR30532:SF26">
    <property type="entry name" value="IRON(3+)-HYDROXAMATE-BINDING PROTEIN FHUD"/>
    <property type="match status" value="1"/>
</dbReference>
<evidence type="ECO:0000259" key="5">
    <source>
        <dbReference type="Pfam" id="PF01497"/>
    </source>
</evidence>
<evidence type="ECO:0000256" key="1">
    <source>
        <dbReference type="ARBA" id="ARBA00004196"/>
    </source>
</evidence>
<dbReference type="InterPro" id="IPR002491">
    <property type="entry name" value="ABC_transptr_periplasmic_BD"/>
</dbReference>
<name>A0A6L8V8W9_9BACL</name>
<evidence type="ECO:0000256" key="3">
    <source>
        <dbReference type="ARBA" id="ARBA00022448"/>
    </source>
</evidence>
<dbReference type="Pfam" id="PF01497">
    <property type="entry name" value="Peripla_BP_2"/>
    <property type="match status" value="1"/>
</dbReference>